<sequence length="271" mass="29760">MKCPQLSAQRSDRSSGQKFKRFANVGDAKLKRNFSSTDDVVQSSLMSGQGLVRVSQQPSEFADISQNKDKPLQPHEIVTTQKDHSWILKVLQPGKKLYEGYGTARPSVFIPNGPMFVKQMQEVMSDRGGPGSWMWKNLPKKPVQGLPRPPGGAAALLGDAATIAKKRRLAAEAQEEAKKKAAKKQKMLDLRNEFLSESRGGAGDSSAKKSLGMNKDWVKKQPPPGASLVSDITTGNGTGMDSAREEALQAYRLLKARQHLKHQPAKVMKRN</sequence>
<dbReference type="EMBL" id="BEGY01000001">
    <property type="protein sequence ID" value="GAX72736.1"/>
    <property type="molecule type" value="Genomic_DNA"/>
</dbReference>
<evidence type="ECO:0000313" key="3">
    <source>
        <dbReference type="EMBL" id="GAX72736.1"/>
    </source>
</evidence>
<reference evidence="3 4" key="1">
    <citation type="submission" date="2017-08" db="EMBL/GenBank/DDBJ databases">
        <title>Acidophilic green algal genome provides insights into adaptation to an acidic environment.</title>
        <authorList>
            <person name="Hirooka S."/>
            <person name="Hirose Y."/>
            <person name="Kanesaki Y."/>
            <person name="Higuchi S."/>
            <person name="Fujiwara T."/>
            <person name="Onuma R."/>
            <person name="Era A."/>
            <person name="Ohbayashi R."/>
            <person name="Uzuka A."/>
            <person name="Nozaki H."/>
            <person name="Yoshikawa H."/>
            <person name="Miyagishima S.Y."/>
        </authorList>
    </citation>
    <scope>NUCLEOTIDE SEQUENCE [LARGE SCALE GENOMIC DNA]</scope>
    <source>
        <strain evidence="3 4">NIES-2499</strain>
    </source>
</reference>
<gene>
    <name evidence="3" type="ORF">CEUSTIGMA_g192.t1</name>
</gene>
<comment type="caution">
    <text evidence="3">The sequence shown here is derived from an EMBL/GenBank/DDBJ whole genome shotgun (WGS) entry which is preliminary data.</text>
</comment>
<evidence type="ECO:0000256" key="1">
    <source>
        <dbReference type="SAM" id="Coils"/>
    </source>
</evidence>
<feature type="coiled-coil region" evidence="1">
    <location>
        <begin position="163"/>
        <end position="193"/>
    </location>
</feature>
<accession>A0A250WPW2</accession>
<dbReference type="AlphaFoldDB" id="A0A250WPW2"/>
<organism evidence="3 4">
    <name type="scientific">Chlamydomonas eustigma</name>
    <dbReference type="NCBI Taxonomy" id="1157962"/>
    <lineage>
        <taxon>Eukaryota</taxon>
        <taxon>Viridiplantae</taxon>
        <taxon>Chlorophyta</taxon>
        <taxon>core chlorophytes</taxon>
        <taxon>Chlorophyceae</taxon>
        <taxon>CS clade</taxon>
        <taxon>Chlamydomonadales</taxon>
        <taxon>Chlamydomonadaceae</taxon>
        <taxon>Chlamydomonas</taxon>
    </lineage>
</organism>
<keyword evidence="1" id="KW-0175">Coiled coil</keyword>
<proteinExistence type="predicted"/>
<feature type="region of interest" description="Disordered" evidence="2">
    <location>
        <begin position="1"/>
        <end position="20"/>
    </location>
</feature>
<feature type="region of interest" description="Disordered" evidence="2">
    <location>
        <begin position="194"/>
        <end position="240"/>
    </location>
</feature>
<dbReference type="Proteomes" id="UP000232323">
    <property type="component" value="Unassembled WGS sequence"/>
</dbReference>
<evidence type="ECO:0000313" key="4">
    <source>
        <dbReference type="Proteomes" id="UP000232323"/>
    </source>
</evidence>
<name>A0A250WPW2_9CHLO</name>
<keyword evidence="4" id="KW-1185">Reference proteome</keyword>
<evidence type="ECO:0000256" key="2">
    <source>
        <dbReference type="SAM" id="MobiDB-lite"/>
    </source>
</evidence>
<protein>
    <submittedName>
        <fullName evidence="3">Uncharacterized protein</fullName>
    </submittedName>
</protein>